<dbReference type="InterPro" id="IPR036796">
    <property type="entry name" value="Ribosomal_uL11_N_sf"/>
</dbReference>
<keyword evidence="2 4" id="KW-0689">Ribosomal protein</keyword>
<evidence type="ECO:0000313" key="9">
    <source>
        <dbReference type="Proteomes" id="UP000243723"/>
    </source>
</evidence>
<evidence type="ECO:0000256" key="1">
    <source>
        <dbReference type="ARBA" id="ARBA00010537"/>
    </source>
</evidence>
<dbReference type="CDD" id="cd00349">
    <property type="entry name" value="Ribosomal_L11"/>
    <property type="match status" value="1"/>
</dbReference>
<dbReference type="InterPro" id="IPR020784">
    <property type="entry name" value="Ribosomal_uL11_N"/>
</dbReference>
<dbReference type="SUPFAM" id="SSF46906">
    <property type="entry name" value="Ribosomal protein L11, C-terminal domain"/>
    <property type="match status" value="1"/>
</dbReference>
<dbReference type="Gene3D" id="3.30.1550.10">
    <property type="entry name" value="Ribosomal protein L11/L12, N-terminal domain"/>
    <property type="match status" value="1"/>
</dbReference>
<dbReference type="Pfam" id="PF03946">
    <property type="entry name" value="Ribosomal_L11_N"/>
    <property type="match status" value="1"/>
</dbReference>
<dbReference type="GO" id="GO:0006412">
    <property type="term" value="P:translation"/>
    <property type="evidence" value="ECO:0007669"/>
    <property type="project" value="InterPro"/>
</dbReference>
<dbReference type="GO" id="GO:0003735">
    <property type="term" value="F:structural constituent of ribosome"/>
    <property type="evidence" value="ECO:0007669"/>
    <property type="project" value="InterPro"/>
</dbReference>
<dbReference type="HAMAP" id="MF_00736">
    <property type="entry name" value="Ribosomal_uL11"/>
    <property type="match status" value="1"/>
</dbReference>
<dbReference type="Proteomes" id="UP000243723">
    <property type="component" value="Unassembled WGS sequence"/>
</dbReference>
<dbReference type="PANTHER" id="PTHR11661">
    <property type="entry name" value="60S RIBOSOMAL PROTEIN L12"/>
    <property type="match status" value="1"/>
</dbReference>
<dbReference type="PANTHER" id="PTHR11661:SF1">
    <property type="entry name" value="LARGE RIBOSOMAL SUBUNIT PROTEIN UL11M"/>
    <property type="match status" value="1"/>
</dbReference>
<dbReference type="InterPro" id="IPR000911">
    <property type="entry name" value="Ribosomal_uL11"/>
</dbReference>
<dbReference type="InterPro" id="IPR036769">
    <property type="entry name" value="Ribosomal_uL11_C_sf"/>
</dbReference>
<feature type="domain" description="Large ribosomal subunit protein uL11 C-terminal" evidence="6">
    <location>
        <begin position="166"/>
        <end position="218"/>
    </location>
</feature>
<keyword evidence="5" id="KW-0732">Signal</keyword>
<dbReference type="Pfam" id="PF00298">
    <property type="entry name" value="Ribosomal_L11"/>
    <property type="match status" value="1"/>
</dbReference>
<evidence type="ECO:0000313" key="8">
    <source>
        <dbReference type="EMBL" id="PSK56780.1"/>
    </source>
</evidence>
<dbReference type="STRING" id="40998.A0A2P8A8I7"/>
<name>A0A2P8A8I7_9PEZI</name>
<keyword evidence="9" id="KW-1185">Reference proteome</keyword>
<feature type="chain" id="PRO_5015112050" evidence="5">
    <location>
        <begin position="22"/>
        <end position="220"/>
    </location>
</feature>
<feature type="domain" description="Large ribosomal subunit protein uL11 N-terminal" evidence="7">
    <location>
        <begin position="12"/>
        <end position="70"/>
    </location>
</feature>
<reference evidence="8 9" key="1">
    <citation type="submission" date="2017-05" db="EMBL/GenBank/DDBJ databases">
        <title>Draft genome sequence of Elsinoe australis.</title>
        <authorList>
            <person name="Cheng Q."/>
        </authorList>
    </citation>
    <scope>NUCLEOTIDE SEQUENCE [LARGE SCALE GENOMIC DNA]</scope>
    <source>
        <strain evidence="8 9">NL1</strain>
    </source>
</reference>
<comment type="caution">
    <text evidence="8">The sequence shown here is derived from an EMBL/GenBank/DDBJ whole genome shotgun (WGS) entry which is preliminary data.</text>
</comment>
<evidence type="ECO:0000256" key="2">
    <source>
        <dbReference type="ARBA" id="ARBA00022980"/>
    </source>
</evidence>
<evidence type="ECO:0000256" key="4">
    <source>
        <dbReference type="RuleBase" id="RU003978"/>
    </source>
</evidence>
<evidence type="ECO:0000259" key="6">
    <source>
        <dbReference type="Pfam" id="PF00298"/>
    </source>
</evidence>
<organism evidence="8 9">
    <name type="scientific">Elsinoe australis</name>
    <dbReference type="NCBI Taxonomy" id="40998"/>
    <lineage>
        <taxon>Eukaryota</taxon>
        <taxon>Fungi</taxon>
        <taxon>Dikarya</taxon>
        <taxon>Ascomycota</taxon>
        <taxon>Pezizomycotina</taxon>
        <taxon>Dothideomycetes</taxon>
        <taxon>Dothideomycetidae</taxon>
        <taxon>Myriangiales</taxon>
        <taxon>Elsinoaceae</taxon>
        <taxon>Elsinoe</taxon>
    </lineage>
</organism>
<dbReference type="EMBL" id="NHZQ01000060">
    <property type="protein sequence ID" value="PSK56780.1"/>
    <property type="molecule type" value="Genomic_DNA"/>
</dbReference>
<accession>A0A2P8A8I7</accession>
<dbReference type="SUPFAM" id="SSF54747">
    <property type="entry name" value="Ribosomal L11/L12e N-terminal domain"/>
    <property type="match status" value="1"/>
</dbReference>
<proteinExistence type="inferred from homology"/>
<keyword evidence="3 4" id="KW-0687">Ribonucleoprotein</keyword>
<evidence type="ECO:0000256" key="5">
    <source>
        <dbReference type="SAM" id="SignalP"/>
    </source>
</evidence>
<feature type="signal peptide" evidence="5">
    <location>
        <begin position="1"/>
        <end position="21"/>
    </location>
</feature>
<comment type="similarity">
    <text evidence="1 4">Belongs to the universal ribosomal protein uL11 family.</text>
</comment>
<evidence type="ECO:0000259" key="7">
    <source>
        <dbReference type="Pfam" id="PF03946"/>
    </source>
</evidence>
<dbReference type="OrthoDB" id="1091498at2759"/>
<dbReference type="FunFam" id="3.30.1550.10:FF:000004">
    <property type="entry name" value="Mitochondrial 54S ribosomal protein YmL19"/>
    <property type="match status" value="1"/>
</dbReference>
<gene>
    <name evidence="8" type="ORF">B9Z65_6404</name>
</gene>
<sequence length="220" mass="22105">MSKKALAKDVLVKLLVGAGQASPSPPVGPALGSKGVKSMDFCKEFNARTAHYIPGTPIPALVTVRPDRSFTFTIRTPPTSTLLLSAAGVAPIKNRLRGAGNTAGPRTLGAAVAAQVASASKAPTASSPAEAASKDGAAGEVAAQGLDGRGAYAVEKSGKASGKDLAGNSKLGVVGTVSLKHVFEIARIKGEEEKLRGLGLEKIARSVVSQAGSMGVLVVP</sequence>
<dbReference type="GO" id="GO:0070180">
    <property type="term" value="F:large ribosomal subunit rRNA binding"/>
    <property type="evidence" value="ECO:0007669"/>
    <property type="project" value="TreeGrafter"/>
</dbReference>
<protein>
    <submittedName>
        <fullName evidence="8">Ribosomal protein L11</fullName>
    </submittedName>
</protein>
<dbReference type="InterPro" id="IPR020783">
    <property type="entry name" value="Ribosomal_uL11_C"/>
</dbReference>
<evidence type="ECO:0000256" key="3">
    <source>
        <dbReference type="ARBA" id="ARBA00023274"/>
    </source>
</evidence>
<dbReference type="GO" id="GO:0005762">
    <property type="term" value="C:mitochondrial large ribosomal subunit"/>
    <property type="evidence" value="ECO:0007669"/>
    <property type="project" value="TreeGrafter"/>
</dbReference>
<dbReference type="Gene3D" id="1.10.10.250">
    <property type="entry name" value="Ribosomal protein L11, C-terminal domain"/>
    <property type="match status" value="1"/>
</dbReference>
<dbReference type="SMART" id="SM00649">
    <property type="entry name" value="RL11"/>
    <property type="match status" value="1"/>
</dbReference>
<dbReference type="AlphaFoldDB" id="A0A2P8A8I7"/>